<gene>
    <name evidence="1" type="ORF">CONCODRAFT_74255</name>
</gene>
<organism evidence="1 2">
    <name type="scientific">Conidiobolus coronatus (strain ATCC 28846 / CBS 209.66 / NRRL 28638)</name>
    <name type="common">Delacroixia coronata</name>
    <dbReference type="NCBI Taxonomy" id="796925"/>
    <lineage>
        <taxon>Eukaryota</taxon>
        <taxon>Fungi</taxon>
        <taxon>Fungi incertae sedis</taxon>
        <taxon>Zoopagomycota</taxon>
        <taxon>Entomophthoromycotina</taxon>
        <taxon>Entomophthoromycetes</taxon>
        <taxon>Entomophthorales</taxon>
        <taxon>Ancylistaceae</taxon>
        <taxon>Conidiobolus</taxon>
    </lineage>
</organism>
<dbReference type="Proteomes" id="UP000070444">
    <property type="component" value="Unassembled WGS sequence"/>
</dbReference>
<protein>
    <recommendedName>
        <fullName evidence="3">F-box domain-containing protein</fullName>
    </recommendedName>
</protein>
<accession>A0A137NRU8</accession>
<name>A0A137NRU8_CONC2</name>
<keyword evidence="2" id="KW-1185">Reference proteome</keyword>
<dbReference type="Gene3D" id="3.80.10.10">
    <property type="entry name" value="Ribonuclease Inhibitor"/>
    <property type="match status" value="1"/>
</dbReference>
<proteinExistence type="predicted"/>
<evidence type="ECO:0000313" key="1">
    <source>
        <dbReference type="EMBL" id="KXN65489.1"/>
    </source>
</evidence>
<dbReference type="AlphaFoldDB" id="A0A137NRU8"/>
<reference evidence="1 2" key="1">
    <citation type="journal article" date="2015" name="Genome Biol. Evol.">
        <title>Phylogenomic analyses indicate that early fungi evolved digesting cell walls of algal ancestors of land plants.</title>
        <authorList>
            <person name="Chang Y."/>
            <person name="Wang S."/>
            <person name="Sekimoto S."/>
            <person name="Aerts A.L."/>
            <person name="Choi C."/>
            <person name="Clum A."/>
            <person name="LaButti K.M."/>
            <person name="Lindquist E.A."/>
            <person name="Yee Ngan C."/>
            <person name="Ohm R.A."/>
            <person name="Salamov A.A."/>
            <person name="Grigoriev I.V."/>
            <person name="Spatafora J.W."/>
            <person name="Berbee M.L."/>
        </authorList>
    </citation>
    <scope>NUCLEOTIDE SEQUENCE [LARGE SCALE GENOMIC DNA]</scope>
    <source>
        <strain evidence="1 2">NRRL 28638</strain>
    </source>
</reference>
<evidence type="ECO:0008006" key="3">
    <source>
        <dbReference type="Google" id="ProtNLM"/>
    </source>
</evidence>
<sequence length="345" mass="40300">MSELTTKESELDKVDWENVLIIKEYQKYLHITDIIEISLLSKLIRQKLKLRLFESIKFNGRQFEKYFNSRDSLILGSFEFIKHYEMYFTVIGFDKSPYTGLKAEDALQELEDDLINVKSSVKSFEFSYTSRIGYYLFPLLYIFDNLTRLKIFDCIIPLAEFCKLLKCLKLENLDIVDSSFTKHPNEELTTEDIRFPNTLKVLSISTCNFCSDSFLLTLQKYLFGKANCNNISDFKFPSAKIPSLVSFALKTIYSGDYGASQFLLNNPQLEHLKIESDHLDQVKFDYISKSKTIKNLELICTTIEHHQIAISTPPPKLESIKELRFYNVSDEIYYILKDINVFFLT</sequence>
<evidence type="ECO:0000313" key="2">
    <source>
        <dbReference type="Proteomes" id="UP000070444"/>
    </source>
</evidence>
<dbReference type="InterPro" id="IPR032675">
    <property type="entry name" value="LRR_dom_sf"/>
</dbReference>
<dbReference type="SUPFAM" id="SSF52047">
    <property type="entry name" value="RNI-like"/>
    <property type="match status" value="1"/>
</dbReference>
<dbReference type="EMBL" id="KQ964870">
    <property type="protein sequence ID" value="KXN65489.1"/>
    <property type="molecule type" value="Genomic_DNA"/>
</dbReference>